<dbReference type="InParanoid" id="A0A6P6YM52"/>
<dbReference type="RefSeq" id="XP_027206287.1">
    <property type="nucleotide sequence ID" value="XM_027350486.1"/>
</dbReference>
<evidence type="ECO:0000256" key="1">
    <source>
        <dbReference type="SAM" id="MobiDB-lite"/>
    </source>
</evidence>
<dbReference type="Proteomes" id="UP000515146">
    <property type="component" value="Unplaced"/>
</dbReference>
<dbReference type="OrthoDB" id="6515250at2759"/>
<organism evidence="3 4">
    <name type="scientific">Dermatophagoides pteronyssinus</name>
    <name type="common">European house dust mite</name>
    <dbReference type="NCBI Taxonomy" id="6956"/>
    <lineage>
        <taxon>Eukaryota</taxon>
        <taxon>Metazoa</taxon>
        <taxon>Ecdysozoa</taxon>
        <taxon>Arthropoda</taxon>
        <taxon>Chelicerata</taxon>
        <taxon>Arachnida</taxon>
        <taxon>Acari</taxon>
        <taxon>Acariformes</taxon>
        <taxon>Sarcoptiformes</taxon>
        <taxon>Astigmata</taxon>
        <taxon>Psoroptidia</taxon>
        <taxon>Analgoidea</taxon>
        <taxon>Pyroglyphidae</taxon>
        <taxon>Dermatophagoidinae</taxon>
        <taxon>Dermatophagoides</taxon>
    </lineage>
</organism>
<gene>
    <name evidence="4" type="primary">LOC113799790</name>
</gene>
<keyword evidence="3" id="KW-1185">Reference proteome</keyword>
<feature type="compositionally biased region" description="Basic residues" evidence="1">
    <location>
        <begin position="613"/>
        <end position="624"/>
    </location>
</feature>
<keyword evidence="2" id="KW-1133">Transmembrane helix</keyword>
<sequence>MENDDQSVKENDNDGDQMKIDRISSDDLSDQSIKRKANEMSENVEQTTMNKRAKQDRWIYSTNQDDDLSKPDENKKDDNDDNQSLDEGEIVDDDDDDDDKIGLQKTLKIHSDPKKSPINDDDNDKFEEGECNDQISRNNANDDDGDDEKQDAEIASNYSDWSESEDDLLIKNDPQPKQQQQLETKIDSNDKSLIKNDNDLEAISDDDIDTISDILNNKNGDENVEKLLKQQKDNDGEVLEKKPKEPCIVDALNIVWCPLIVDNNGHDNDNNDTLLTTTTTTTSNNKIENEKKLRNEKFRKQNSTLTMLNRIGFSQKYAGPLLTDRINDYLAQKLGPKIYQPMLHPLPALHSFYLSKQMSNDSNSLMGTKMVIKKEFFLKISKRKMMLPNNLLFIIIIIVYSFVLSIHATFIPSLSYQRPISPYYYSTGLRIYPTYCPPPSPPTTTIITQPSSLSYLYQIKSIPVYSPLVYTSLPYRSYYNTWKPASYFWRIRSQNGTNTTDYIYKSKWYSPFWKYQGSIQHFPLSNETNMGDAMTKDSLEKESEPLMMMKEKRANEIDQLEKEDPEPLANEKKMESKNEKQQQQKLSAKKKMKKKKSKKIVRDVEPTTTPIPKTKKRKRSNRMA</sequence>
<keyword evidence="2" id="KW-0472">Membrane</keyword>
<feature type="transmembrane region" description="Helical" evidence="2">
    <location>
        <begin position="391"/>
        <end position="411"/>
    </location>
</feature>
<feature type="compositionally biased region" description="Basic and acidic residues" evidence="1">
    <location>
        <begin position="109"/>
        <end position="118"/>
    </location>
</feature>
<keyword evidence="2" id="KW-0812">Transmembrane</keyword>
<feature type="compositionally biased region" description="Basic residues" evidence="1">
    <location>
        <begin position="587"/>
        <end position="599"/>
    </location>
</feature>
<feature type="compositionally biased region" description="Acidic residues" evidence="1">
    <location>
        <begin position="119"/>
        <end position="131"/>
    </location>
</feature>
<evidence type="ECO:0000313" key="3">
    <source>
        <dbReference type="Proteomes" id="UP000515146"/>
    </source>
</evidence>
<dbReference type="KEGG" id="dpte:113799790"/>
<feature type="compositionally biased region" description="Acidic residues" evidence="1">
    <location>
        <begin position="141"/>
        <end position="150"/>
    </location>
</feature>
<protein>
    <submittedName>
        <fullName evidence="4">Uncharacterized protein LOC113799790</fullName>
    </submittedName>
</protein>
<feature type="compositionally biased region" description="Acidic residues" evidence="1">
    <location>
        <begin position="79"/>
        <end position="99"/>
    </location>
</feature>
<feature type="compositionally biased region" description="Basic and acidic residues" evidence="1">
    <location>
        <begin position="1"/>
        <end position="25"/>
    </location>
</feature>
<proteinExistence type="predicted"/>
<reference evidence="4" key="1">
    <citation type="submission" date="2025-08" db="UniProtKB">
        <authorList>
            <consortium name="RefSeq"/>
        </authorList>
    </citation>
    <scope>IDENTIFICATION</scope>
    <source>
        <strain evidence="4">Airmid</strain>
    </source>
</reference>
<feature type="compositionally biased region" description="Basic and acidic residues" evidence="1">
    <location>
        <begin position="569"/>
        <end position="582"/>
    </location>
</feature>
<evidence type="ECO:0000313" key="4">
    <source>
        <dbReference type="RefSeq" id="XP_027206287.1"/>
    </source>
</evidence>
<feature type="compositionally biased region" description="Basic and acidic residues" evidence="1">
    <location>
        <begin position="67"/>
        <end position="78"/>
    </location>
</feature>
<feature type="region of interest" description="Disordered" evidence="1">
    <location>
        <begin position="555"/>
        <end position="624"/>
    </location>
</feature>
<accession>A0A6P6YM52</accession>
<feature type="compositionally biased region" description="Polar residues" evidence="1">
    <location>
        <begin position="40"/>
        <end position="50"/>
    </location>
</feature>
<name>A0A6P6YM52_DERPT</name>
<dbReference type="AlphaFoldDB" id="A0A6P6YM52"/>
<evidence type="ECO:0000256" key="2">
    <source>
        <dbReference type="SAM" id="Phobius"/>
    </source>
</evidence>
<feature type="region of interest" description="Disordered" evidence="1">
    <location>
        <begin position="1"/>
        <end position="150"/>
    </location>
</feature>